<gene>
    <name evidence="2" type="ORF">B5E52_02885</name>
</gene>
<proteinExistence type="predicted"/>
<name>A0A1Y4VWI5_9BACE</name>
<dbReference type="AlphaFoldDB" id="A0A1Y4VWI5"/>
<dbReference type="Proteomes" id="UP000196036">
    <property type="component" value="Unassembled WGS sequence"/>
</dbReference>
<comment type="caution">
    <text evidence="2">The sequence shown here is derived from an EMBL/GenBank/DDBJ whole genome shotgun (WGS) entry which is preliminary data.</text>
</comment>
<reference evidence="3" key="1">
    <citation type="submission" date="2017-04" db="EMBL/GenBank/DDBJ databases">
        <title>Function of individual gut microbiota members based on whole genome sequencing of pure cultures obtained from chicken caecum.</title>
        <authorList>
            <person name="Medvecky M."/>
            <person name="Cejkova D."/>
            <person name="Polansky O."/>
            <person name="Karasova D."/>
            <person name="Kubasova T."/>
            <person name="Cizek A."/>
            <person name="Rychlik I."/>
        </authorList>
    </citation>
    <scope>NUCLEOTIDE SEQUENCE [LARGE SCALE GENOMIC DNA]</scope>
    <source>
        <strain evidence="3">An109</strain>
    </source>
</reference>
<organism evidence="2 3">
    <name type="scientific">Bacteroides xylanisolvens</name>
    <dbReference type="NCBI Taxonomy" id="371601"/>
    <lineage>
        <taxon>Bacteria</taxon>
        <taxon>Pseudomonadati</taxon>
        <taxon>Bacteroidota</taxon>
        <taxon>Bacteroidia</taxon>
        <taxon>Bacteroidales</taxon>
        <taxon>Bacteroidaceae</taxon>
        <taxon>Bacteroides</taxon>
    </lineage>
</organism>
<dbReference type="EMBL" id="NFLW01000004">
    <property type="protein sequence ID" value="OUQ73484.1"/>
    <property type="molecule type" value="Genomic_DNA"/>
</dbReference>
<evidence type="ECO:0000313" key="2">
    <source>
        <dbReference type="EMBL" id="OUQ73484.1"/>
    </source>
</evidence>
<evidence type="ECO:0000313" key="3">
    <source>
        <dbReference type="Proteomes" id="UP000196036"/>
    </source>
</evidence>
<dbReference type="RefSeq" id="WP_087317446.1">
    <property type="nucleotide sequence ID" value="NZ_JABFIB010000015.1"/>
</dbReference>
<sequence>MIDGFKTSSLTLDVHQLANKLGVDISPKAVYINIKGLIFGFTDRVDVTTGEIRKLCNLHGSLHKYANGGLHNADSFRLSDLYRVFTELQKVYGINSDITRLYSVEFGVNLKLPYDPQRILKAIRMYKGYTFTPIGKIGLTYEADSYKLKIYDKGKQCGVSGFDSILRIEISATNTYLKKKHIYTPMLGYLLSVDVWERFEALLLDTLEDVVIVEAVPLERLSKKERDLFALFLGDDWQALDKVKRCRMKKKFIALAERIGATQIKENLKNLISIECKYLRDMDNEKCNRNGVFAKEITDNKVNEYNNIQQERNAKSETETAFLYASSNSEKCNQNGIKIKGVSVAFSSPENEPPPNVNNPPLFNAKKYNTNSNTGKCRGKPPDPAELNTG</sequence>
<feature type="region of interest" description="Disordered" evidence="1">
    <location>
        <begin position="347"/>
        <end position="390"/>
    </location>
</feature>
<evidence type="ECO:0000256" key="1">
    <source>
        <dbReference type="SAM" id="MobiDB-lite"/>
    </source>
</evidence>
<protein>
    <submittedName>
        <fullName evidence="2">Uncharacterized protein</fullName>
    </submittedName>
</protein>
<accession>A0A1Y4VWI5</accession>